<evidence type="ECO:0000313" key="2">
    <source>
        <dbReference type="Proteomes" id="UP000887563"/>
    </source>
</evidence>
<reference evidence="3" key="1">
    <citation type="submission" date="2022-11" db="UniProtKB">
        <authorList>
            <consortium name="WormBaseParasite"/>
        </authorList>
    </citation>
    <scope>IDENTIFICATION</scope>
</reference>
<organism evidence="2 3">
    <name type="scientific">Meloidogyne incognita</name>
    <name type="common">Southern root-knot nematode worm</name>
    <name type="synonym">Oxyuris incognita</name>
    <dbReference type="NCBI Taxonomy" id="6306"/>
    <lineage>
        <taxon>Eukaryota</taxon>
        <taxon>Metazoa</taxon>
        <taxon>Ecdysozoa</taxon>
        <taxon>Nematoda</taxon>
        <taxon>Chromadorea</taxon>
        <taxon>Rhabditida</taxon>
        <taxon>Tylenchina</taxon>
        <taxon>Tylenchomorpha</taxon>
        <taxon>Tylenchoidea</taxon>
        <taxon>Meloidogynidae</taxon>
        <taxon>Meloidogyninae</taxon>
        <taxon>Meloidogyne</taxon>
        <taxon>Meloidogyne incognita group</taxon>
    </lineage>
</organism>
<dbReference type="AlphaFoldDB" id="A0A914MIV6"/>
<proteinExistence type="predicted"/>
<evidence type="ECO:0000256" key="1">
    <source>
        <dbReference type="SAM" id="MobiDB-lite"/>
    </source>
</evidence>
<evidence type="ECO:0000313" key="3">
    <source>
        <dbReference type="WBParaSite" id="Minc3s01824g26549"/>
    </source>
</evidence>
<protein>
    <submittedName>
        <fullName evidence="3">Uncharacterized protein</fullName>
    </submittedName>
</protein>
<feature type="region of interest" description="Disordered" evidence="1">
    <location>
        <begin position="1"/>
        <end position="33"/>
    </location>
</feature>
<name>A0A914MIV6_MELIC</name>
<accession>A0A914MIV6</accession>
<dbReference type="Proteomes" id="UP000887563">
    <property type="component" value="Unplaced"/>
</dbReference>
<keyword evidence="2" id="KW-1185">Reference proteome</keyword>
<dbReference type="WBParaSite" id="Minc3s01824g26549">
    <property type="protein sequence ID" value="Minc3s01824g26549"/>
    <property type="gene ID" value="Minc3s01824g26549"/>
</dbReference>
<sequence length="57" mass="6242">MKARSPGDGGGDPQLYETVPGGEAPKEEKPVPADGWRFLRIDRRFESCGTGIMCVLY</sequence>
<feature type="compositionally biased region" description="Basic and acidic residues" evidence="1">
    <location>
        <begin position="24"/>
        <end position="33"/>
    </location>
</feature>